<dbReference type="Proteomes" id="UP001497382">
    <property type="component" value="Unassembled WGS sequence"/>
</dbReference>
<protein>
    <submittedName>
        <fullName evidence="1">Uncharacterized protein</fullName>
    </submittedName>
</protein>
<reference evidence="1 2" key="1">
    <citation type="submission" date="2024-04" db="EMBL/GenBank/DDBJ databases">
        <authorList>
            <person name="Rising A."/>
            <person name="Reimegard J."/>
            <person name="Sonavane S."/>
            <person name="Akerstrom W."/>
            <person name="Nylinder S."/>
            <person name="Hedman E."/>
            <person name="Kallberg Y."/>
        </authorList>
    </citation>
    <scope>NUCLEOTIDE SEQUENCE [LARGE SCALE GENOMIC DNA]</scope>
</reference>
<organism evidence="1 2">
    <name type="scientific">Larinioides sclopetarius</name>
    <dbReference type="NCBI Taxonomy" id="280406"/>
    <lineage>
        <taxon>Eukaryota</taxon>
        <taxon>Metazoa</taxon>
        <taxon>Ecdysozoa</taxon>
        <taxon>Arthropoda</taxon>
        <taxon>Chelicerata</taxon>
        <taxon>Arachnida</taxon>
        <taxon>Araneae</taxon>
        <taxon>Araneomorphae</taxon>
        <taxon>Entelegynae</taxon>
        <taxon>Araneoidea</taxon>
        <taxon>Araneidae</taxon>
        <taxon>Larinioides</taxon>
    </lineage>
</organism>
<comment type="caution">
    <text evidence="1">The sequence shown here is derived from an EMBL/GenBank/DDBJ whole genome shotgun (WGS) entry which is preliminary data.</text>
</comment>
<keyword evidence="2" id="KW-1185">Reference proteome</keyword>
<proteinExistence type="predicted"/>
<sequence>MAICCAVLTRQLFPQNIKEQASKLDMMPRKGYLSSSTSAFSDLTILCSLERIQSNFKGLPSNQQIAHCGSQGKGLCYCGLCAYFTDKHPRNDTLLTIVLWSVSRRVEYAFCNRTFFRYSPGPPILRFSRGIANEFNPMHPDNFEAFYGSEHRASNFEACYMCQNHYVFKRPHLPAVFPWQSTSEKKSASSFCRHLVEGVVLVYAPFGAAGNDCLWRKSSFFVFRNGAGIGGWI</sequence>
<dbReference type="EMBL" id="CAXIEN010000013">
    <property type="protein sequence ID" value="CAL1264440.1"/>
    <property type="molecule type" value="Genomic_DNA"/>
</dbReference>
<evidence type="ECO:0000313" key="1">
    <source>
        <dbReference type="EMBL" id="CAL1264440.1"/>
    </source>
</evidence>
<evidence type="ECO:0000313" key="2">
    <source>
        <dbReference type="Proteomes" id="UP001497382"/>
    </source>
</evidence>
<gene>
    <name evidence="1" type="ORF">LARSCL_LOCUS2032</name>
</gene>
<accession>A0AAV1Z2I7</accession>
<name>A0AAV1Z2I7_9ARAC</name>
<dbReference type="AlphaFoldDB" id="A0AAV1Z2I7"/>